<dbReference type="Gene3D" id="3.40.190.290">
    <property type="match status" value="1"/>
</dbReference>
<evidence type="ECO:0000313" key="5">
    <source>
        <dbReference type="EMBL" id="ARN20394.1"/>
    </source>
</evidence>
<keyword evidence="4" id="KW-0804">Transcription</keyword>
<dbReference type="InterPro" id="IPR000847">
    <property type="entry name" value="LysR_HTH_N"/>
</dbReference>
<dbReference type="GO" id="GO:0003677">
    <property type="term" value="F:DNA binding"/>
    <property type="evidence" value="ECO:0007669"/>
    <property type="project" value="UniProtKB-KW"/>
</dbReference>
<dbReference type="GO" id="GO:0005829">
    <property type="term" value="C:cytosol"/>
    <property type="evidence" value="ECO:0007669"/>
    <property type="project" value="TreeGrafter"/>
</dbReference>
<keyword evidence="6" id="KW-1185">Reference proteome</keyword>
<keyword evidence="2" id="KW-0805">Transcription regulation</keyword>
<keyword evidence="3" id="KW-0238">DNA-binding</keyword>
<evidence type="ECO:0000256" key="2">
    <source>
        <dbReference type="ARBA" id="ARBA00023015"/>
    </source>
</evidence>
<accession>A0A1W6L856</accession>
<dbReference type="InterPro" id="IPR005119">
    <property type="entry name" value="LysR_subst-bd"/>
</dbReference>
<dbReference type="Proteomes" id="UP000193427">
    <property type="component" value="Chromosome"/>
</dbReference>
<dbReference type="PANTHER" id="PTHR30419:SF8">
    <property type="entry name" value="NITROGEN ASSIMILATION TRANSCRIPTIONAL ACTIVATOR-RELATED"/>
    <property type="match status" value="1"/>
</dbReference>
<dbReference type="InterPro" id="IPR036388">
    <property type="entry name" value="WH-like_DNA-bd_sf"/>
</dbReference>
<reference evidence="5 6" key="1">
    <citation type="submission" date="2016-04" db="EMBL/GenBank/DDBJ databases">
        <title>Complete genome sequence of natural rubber-degrading, novel Gram-negative bacterium, Rhizobacter gummiphilus strain NS21.</title>
        <authorList>
            <person name="Tabata M."/>
            <person name="Kasai D."/>
            <person name="Fukuda M."/>
        </authorList>
    </citation>
    <scope>NUCLEOTIDE SEQUENCE [LARGE SCALE GENOMIC DNA]</scope>
    <source>
        <strain evidence="5 6">NS21</strain>
    </source>
</reference>
<proteinExistence type="inferred from homology"/>
<dbReference type="PRINTS" id="PR00039">
    <property type="entry name" value="HTHLYSR"/>
</dbReference>
<dbReference type="Gene3D" id="1.10.10.10">
    <property type="entry name" value="Winged helix-like DNA-binding domain superfamily/Winged helix DNA-binding domain"/>
    <property type="match status" value="1"/>
</dbReference>
<dbReference type="EMBL" id="CP015118">
    <property type="protein sequence ID" value="ARN20394.1"/>
    <property type="molecule type" value="Genomic_DNA"/>
</dbReference>
<organism evidence="5 6">
    <name type="scientific">Piscinibacter gummiphilus</name>
    <dbReference type="NCBI Taxonomy" id="946333"/>
    <lineage>
        <taxon>Bacteria</taxon>
        <taxon>Pseudomonadati</taxon>
        <taxon>Pseudomonadota</taxon>
        <taxon>Betaproteobacteria</taxon>
        <taxon>Burkholderiales</taxon>
        <taxon>Sphaerotilaceae</taxon>
        <taxon>Piscinibacter</taxon>
    </lineage>
</organism>
<dbReference type="CDD" id="cd08435">
    <property type="entry name" value="PBP2_GbpR"/>
    <property type="match status" value="1"/>
</dbReference>
<name>A0A1W6L856_9BURK</name>
<protein>
    <submittedName>
        <fullName evidence="5">LysR family transcriptional regulator</fullName>
    </submittedName>
</protein>
<dbReference type="InterPro" id="IPR036390">
    <property type="entry name" value="WH_DNA-bd_sf"/>
</dbReference>
<evidence type="ECO:0000256" key="1">
    <source>
        <dbReference type="ARBA" id="ARBA00009437"/>
    </source>
</evidence>
<dbReference type="AlphaFoldDB" id="A0A1W6L856"/>
<dbReference type="SUPFAM" id="SSF53850">
    <property type="entry name" value="Periplasmic binding protein-like II"/>
    <property type="match status" value="1"/>
</dbReference>
<dbReference type="SUPFAM" id="SSF46785">
    <property type="entry name" value="Winged helix' DNA-binding domain"/>
    <property type="match status" value="1"/>
</dbReference>
<gene>
    <name evidence="5" type="ORF">A4W93_11060</name>
</gene>
<dbReference type="Pfam" id="PF00126">
    <property type="entry name" value="HTH_1"/>
    <property type="match status" value="1"/>
</dbReference>
<dbReference type="KEGG" id="rgu:A4W93_11060"/>
<evidence type="ECO:0000256" key="4">
    <source>
        <dbReference type="ARBA" id="ARBA00023163"/>
    </source>
</evidence>
<dbReference type="PROSITE" id="PS50931">
    <property type="entry name" value="HTH_LYSR"/>
    <property type="match status" value="1"/>
</dbReference>
<evidence type="ECO:0000256" key="3">
    <source>
        <dbReference type="ARBA" id="ARBA00023125"/>
    </source>
</evidence>
<dbReference type="Pfam" id="PF03466">
    <property type="entry name" value="LysR_substrate"/>
    <property type="match status" value="1"/>
</dbReference>
<dbReference type="PANTHER" id="PTHR30419">
    <property type="entry name" value="HTH-TYPE TRANSCRIPTIONAL REGULATOR YBHD"/>
    <property type="match status" value="1"/>
</dbReference>
<dbReference type="STRING" id="946333.A4W93_11060"/>
<evidence type="ECO:0000313" key="6">
    <source>
        <dbReference type="Proteomes" id="UP000193427"/>
    </source>
</evidence>
<sequence>MTNYTHWFIRARLKTRQLLLLVALAEEGNIHRAAQVLNMTQPAASKLLKDLEDVLEVSLFERLPRGMRPTWYGETMIRHARVALASLNQAHDEVEALKAGRFGQVSVGSITAPGLVLLPPAVALVKQEHPSLRVSLQIETSDVLMERLVHGKLDMLVSRLFAQHDKSDLRYEVLTEEPVSAITRPGHPLLNVANLTLRDALSAGWIVPPVGSILRHRFELMFQEVGLEPPINVIETSALLFTTKMLQQSDMIGVVATDVARYYAAHGIVSILPMELPCHMDTFGIITRTDKLLSPAAKVMLKALKTTATSVYGSRFDPLSVD</sequence>
<dbReference type="RefSeq" id="WP_085750667.1">
    <property type="nucleotide sequence ID" value="NZ_BSPR01000023.1"/>
</dbReference>
<dbReference type="GO" id="GO:0003700">
    <property type="term" value="F:DNA-binding transcription factor activity"/>
    <property type="evidence" value="ECO:0007669"/>
    <property type="project" value="InterPro"/>
</dbReference>
<dbReference type="InterPro" id="IPR037405">
    <property type="entry name" value="GbpR_PBP2"/>
</dbReference>
<dbReference type="OrthoDB" id="5914299at2"/>
<comment type="similarity">
    <text evidence="1">Belongs to the LysR transcriptional regulatory family.</text>
</comment>
<dbReference type="InterPro" id="IPR050950">
    <property type="entry name" value="HTH-type_LysR_regulators"/>
</dbReference>